<feature type="region of interest" description="Disordered" evidence="1">
    <location>
        <begin position="127"/>
        <end position="173"/>
    </location>
</feature>
<sequence>MLLRGIADSTRDNGSSATPHSSARKGDKSPASSNRSSLRSISCYPSDRCKSSPRVVDLDVNGDLGVYTRKSRVLAKTRARAKDERCAIFENQCREVNDPRSVSPQTGNGIPKGARFRDTSQQIHKQWQADPARAFPTVGGVTTNSPSPASGELSTPNSTPSPSPSPTNHQITPFRRGTFDAAEGLMLCFSLGFYVGSMKNVPPALLAGKIPPPPLPYAPPHQRLAAFADILSVHFKAATFAAKERL</sequence>
<proteinExistence type="predicted"/>
<keyword evidence="3" id="KW-1185">Reference proteome</keyword>
<feature type="region of interest" description="Disordered" evidence="1">
    <location>
        <begin position="1"/>
        <end position="52"/>
    </location>
</feature>
<organism evidence="2 3">
    <name type="scientific">Atta colombica</name>
    <dbReference type="NCBI Taxonomy" id="520822"/>
    <lineage>
        <taxon>Eukaryota</taxon>
        <taxon>Metazoa</taxon>
        <taxon>Ecdysozoa</taxon>
        <taxon>Arthropoda</taxon>
        <taxon>Hexapoda</taxon>
        <taxon>Insecta</taxon>
        <taxon>Pterygota</taxon>
        <taxon>Neoptera</taxon>
        <taxon>Endopterygota</taxon>
        <taxon>Hymenoptera</taxon>
        <taxon>Apocrita</taxon>
        <taxon>Aculeata</taxon>
        <taxon>Formicoidea</taxon>
        <taxon>Formicidae</taxon>
        <taxon>Myrmicinae</taxon>
        <taxon>Atta</taxon>
    </lineage>
</organism>
<gene>
    <name evidence="2" type="ORF">ALC53_08864</name>
</gene>
<name>A0A195B8Y6_9HYME</name>
<feature type="compositionally biased region" description="Low complexity" evidence="1">
    <location>
        <begin position="29"/>
        <end position="42"/>
    </location>
</feature>
<reference evidence="2 3" key="1">
    <citation type="submission" date="2015-09" db="EMBL/GenBank/DDBJ databases">
        <title>Atta colombica WGS genome.</title>
        <authorList>
            <person name="Nygaard S."/>
            <person name="Hu H."/>
            <person name="Boomsma J."/>
            <person name="Zhang G."/>
        </authorList>
    </citation>
    <scope>NUCLEOTIDE SEQUENCE [LARGE SCALE GENOMIC DNA]</scope>
    <source>
        <strain evidence="2">Treedump-2</strain>
        <tissue evidence="2">Whole body</tissue>
    </source>
</reference>
<protein>
    <submittedName>
        <fullName evidence="2">Uncharacterized protein</fullName>
    </submittedName>
</protein>
<evidence type="ECO:0000256" key="1">
    <source>
        <dbReference type="SAM" id="MobiDB-lite"/>
    </source>
</evidence>
<dbReference type="EMBL" id="KQ976558">
    <property type="protein sequence ID" value="KYM80695.1"/>
    <property type="molecule type" value="Genomic_DNA"/>
</dbReference>
<accession>A0A195B8Y6</accession>
<dbReference type="AlphaFoldDB" id="A0A195B8Y6"/>
<dbReference type="Proteomes" id="UP000078540">
    <property type="component" value="Unassembled WGS sequence"/>
</dbReference>
<evidence type="ECO:0000313" key="3">
    <source>
        <dbReference type="Proteomes" id="UP000078540"/>
    </source>
</evidence>
<evidence type="ECO:0000313" key="2">
    <source>
        <dbReference type="EMBL" id="KYM80695.1"/>
    </source>
</evidence>
<feature type="compositionally biased region" description="Polar residues" evidence="1">
    <location>
        <begin position="12"/>
        <end position="21"/>
    </location>
</feature>